<dbReference type="Gene3D" id="1.20.120.330">
    <property type="entry name" value="Nucleotidyltransferases domain 2"/>
    <property type="match status" value="2"/>
</dbReference>
<dbReference type="GO" id="GO:0008882">
    <property type="term" value="F:[glutamate-ammonia-ligase] adenylyltransferase activity"/>
    <property type="evidence" value="ECO:0007669"/>
    <property type="project" value="UniProtKB-UniRule"/>
</dbReference>
<dbReference type="Gene3D" id="1.20.120.1510">
    <property type="match status" value="1"/>
</dbReference>
<feature type="region of interest" description="Adenylyl removase" evidence="7">
    <location>
        <begin position="1"/>
        <end position="462"/>
    </location>
</feature>
<evidence type="ECO:0000256" key="4">
    <source>
        <dbReference type="ARBA" id="ARBA00022840"/>
    </source>
</evidence>
<dbReference type="PANTHER" id="PTHR30621">
    <property type="entry name" value="GLUTAMINE SYNTHETASE ADENYLYLTRANSFERASE"/>
    <property type="match status" value="1"/>
</dbReference>
<keyword evidence="6 7" id="KW-0511">Multifunctional enzyme</keyword>
<evidence type="ECO:0000256" key="3">
    <source>
        <dbReference type="ARBA" id="ARBA00022741"/>
    </source>
</evidence>
<dbReference type="RefSeq" id="WP_244502875.1">
    <property type="nucleotide sequence ID" value="NZ_FLRA01000003.1"/>
</dbReference>
<dbReference type="Pfam" id="PF03710">
    <property type="entry name" value="GlnE"/>
    <property type="match status" value="2"/>
</dbReference>
<reference evidence="10 13" key="1">
    <citation type="submission" date="2016-06" db="EMBL/GenBank/DDBJ databases">
        <authorList>
            <person name="Kjaerup R.B."/>
            <person name="Dalgaard T.S."/>
            <person name="Juul-Madsen H.R."/>
        </authorList>
    </citation>
    <scope>NUCLEOTIDE SEQUENCE [LARGE SCALE GENOMIC DNA]</scope>
    <source>
        <strain evidence="10 13">CECT 5115</strain>
    </source>
</reference>
<dbReference type="Proteomes" id="UP000092871">
    <property type="component" value="Unassembled WGS sequence"/>
</dbReference>
<dbReference type="GO" id="GO:0000287">
    <property type="term" value="F:magnesium ion binding"/>
    <property type="evidence" value="ECO:0007669"/>
    <property type="project" value="UniProtKB-UniRule"/>
</dbReference>
<feature type="domain" description="Glutamate-ammonia ligase adenylyltransferase repeated" evidence="8">
    <location>
        <begin position="576"/>
        <end position="828"/>
    </location>
</feature>
<dbReference type="EC" id="2.7.7.42" evidence="7"/>
<proteinExistence type="inferred from homology"/>
<dbReference type="AlphaFoldDB" id="A0A1C3JNT2"/>
<comment type="catalytic activity">
    <reaction evidence="7">
        <text>[glutamine synthetase]-L-tyrosine + ATP = [glutamine synthetase]-O(4)-(5'-adenylyl)-L-tyrosine + diphosphate</text>
        <dbReference type="Rhea" id="RHEA:18589"/>
        <dbReference type="Rhea" id="RHEA-COMP:10660"/>
        <dbReference type="Rhea" id="RHEA-COMP:10661"/>
        <dbReference type="ChEBI" id="CHEBI:30616"/>
        <dbReference type="ChEBI" id="CHEBI:33019"/>
        <dbReference type="ChEBI" id="CHEBI:46858"/>
        <dbReference type="ChEBI" id="CHEBI:83624"/>
        <dbReference type="EC" id="2.7.7.42"/>
    </reaction>
</comment>
<keyword evidence="4 7" id="KW-0067">ATP-binding</keyword>
<dbReference type="NCBIfam" id="NF008292">
    <property type="entry name" value="PRK11072.1"/>
    <property type="match status" value="1"/>
</dbReference>
<dbReference type="GO" id="GO:0005829">
    <property type="term" value="C:cytosol"/>
    <property type="evidence" value="ECO:0007669"/>
    <property type="project" value="TreeGrafter"/>
</dbReference>
<evidence type="ECO:0000256" key="1">
    <source>
        <dbReference type="ARBA" id="ARBA00022679"/>
    </source>
</evidence>
<comment type="function">
    <text evidence="7">Involved in the regulation of glutamine synthetase GlnA, a key enzyme in the process to assimilate ammonia. When cellular nitrogen levels are high, the C-terminal adenylyl transferase (AT) inactivates GlnA by covalent transfer of an adenylyl group from ATP to specific tyrosine residue of GlnA, thus reducing its activity. Conversely, when nitrogen levels are low, the N-terminal adenylyl removase (AR) activates GlnA by removing the adenylyl group by phosphorolysis, increasing its activity. The regulatory region of GlnE binds the signal transduction protein PII (GlnB) which indicates the nitrogen status of the cell.</text>
</comment>
<dbReference type="GO" id="GO:0000820">
    <property type="term" value="P:regulation of glutamine family amino acid metabolic process"/>
    <property type="evidence" value="ECO:0007669"/>
    <property type="project" value="UniProtKB-UniRule"/>
</dbReference>
<reference evidence="11 12" key="2">
    <citation type="submission" date="2016-06" db="EMBL/GenBank/DDBJ databases">
        <authorList>
            <person name="Rodrigo-Torres L."/>
            <person name="Arahal D.R."/>
        </authorList>
    </citation>
    <scope>NUCLEOTIDE SEQUENCE [LARGE SCALE GENOMIC DNA]</scope>
    <source>
        <strain evidence="11 12">CECT 5116</strain>
    </source>
</reference>
<protein>
    <recommendedName>
        <fullName evidence="7">Bifunctional glutamine synthetase adenylyltransferase/adenylyl-removing enzyme</fullName>
    </recommendedName>
    <alternativeName>
        <fullName evidence="7">ATP:glutamine synthetase adenylyltransferase</fullName>
    </alternativeName>
    <alternativeName>
        <fullName evidence="7">ATase</fullName>
    </alternativeName>
    <domain>
        <recommendedName>
            <fullName evidence="7">Glutamine synthetase adenylyl-L-tyrosine phosphorylase</fullName>
            <ecNumber evidence="7">2.7.7.89</ecNumber>
        </recommendedName>
        <alternativeName>
            <fullName evidence="7">Adenylyl removase</fullName>
            <shortName evidence="7">AR</shortName>
            <shortName evidence="7">AT-N</shortName>
        </alternativeName>
    </domain>
    <domain>
        <recommendedName>
            <fullName evidence="7">Glutamine synthetase adenylyl transferase</fullName>
            <ecNumber evidence="7">2.7.7.42</ecNumber>
        </recommendedName>
        <alternativeName>
            <fullName evidence="7">Adenylyl transferase</fullName>
            <shortName evidence="7">AT</shortName>
            <shortName evidence="7">AT-C</shortName>
        </alternativeName>
    </domain>
</protein>
<dbReference type="InterPro" id="IPR005190">
    <property type="entry name" value="GlnE_rpt_dom"/>
</dbReference>
<dbReference type="SUPFAM" id="SSF81301">
    <property type="entry name" value="Nucleotidyltransferase"/>
    <property type="match status" value="2"/>
</dbReference>
<dbReference type="SUPFAM" id="SSF81593">
    <property type="entry name" value="Nucleotidyltransferase substrate binding subunit/domain"/>
    <property type="match status" value="2"/>
</dbReference>
<evidence type="ECO:0000313" key="10">
    <source>
        <dbReference type="EMBL" id="SBT16831.1"/>
    </source>
</evidence>
<evidence type="ECO:0000313" key="13">
    <source>
        <dbReference type="Proteomes" id="UP000092871"/>
    </source>
</evidence>
<keyword evidence="3 7" id="KW-0547">Nucleotide-binding</keyword>
<dbReference type="Pfam" id="PF08335">
    <property type="entry name" value="GlnD_UR_UTase"/>
    <property type="match status" value="2"/>
</dbReference>
<dbReference type="InterPro" id="IPR043519">
    <property type="entry name" value="NT_sf"/>
</dbReference>
<dbReference type="GO" id="GO:0016874">
    <property type="term" value="F:ligase activity"/>
    <property type="evidence" value="ECO:0007669"/>
    <property type="project" value="UniProtKB-KW"/>
</dbReference>
<dbReference type="HAMAP" id="MF_00802">
    <property type="entry name" value="GlnE"/>
    <property type="match status" value="1"/>
</dbReference>
<evidence type="ECO:0000256" key="5">
    <source>
        <dbReference type="ARBA" id="ARBA00022842"/>
    </source>
</evidence>
<dbReference type="CDD" id="cd05401">
    <property type="entry name" value="NT_GlnE_GlnD_like"/>
    <property type="match status" value="2"/>
</dbReference>
<organism evidence="10 13">
    <name type="scientific">Marinomonas gallaica</name>
    <dbReference type="NCBI Taxonomy" id="1806667"/>
    <lineage>
        <taxon>Bacteria</taxon>
        <taxon>Pseudomonadati</taxon>
        <taxon>Pseudomonadota</taxon>
        <taxon>Gammaproteobacteria</taxon>
        <taxon>Oceanospirillales</taxon>
        <taxon>Oceanospirillaceae</taxon>
        <taxon>Marinomonas</taxon>
    </lineage>
</organism>
<name>A0A1C3JNT2_9GAMM</name>
<dbReference type="EC" id="2.7.7.89" evidence="7"/>
<dbReference type="InterPro" id="IPR023057">
    <property type="entry name" value="GlnE"/>
</dbReference>
<dbReference type="EMBL" id="FLRB01000006">
    <property type="protein sequence ID" value="SBT20547.1"/>
    <property type="molecule type" value="Genomic_DNA"/>
</dbReference>
<feature type="region of interest" description="Adenylyl transferase" evidence="7">
    <location>
        <begin position="470"/>
        <end position="972"/>
    </location>
</feature>
<dbReference type="Proteomes" id="UP000092840">
    <property type="component" value="Unassembled WGS sequence"/>
</dbReference>
<comment type="cofactor">
    <cofactor evidence="7">
        <name>Mg(2+)</name>
        <dbReference type="ChEBI" id="CHEBI:18420"/>
    </cofactor>
</comment>
<dbReference type="InterPro" id="IPR013546">
    <property type="entry name" value="PII_UdlTrfase/GS_AdlTrfase"/>
</dbReference>
<feature type="domain" description="PII-uridylyltransferase/Glutamine-synthetase adenylyltransferase" evidence="9">
    <location>
        <begin position="320"/>
        <end position="458"/>
    </location>
</feature>
<keyword evidence="5 7" id="KW-0460">Magnesium</keyword>
<sequence>MTLTPISQVHALFTQEQLDIKNQAISDAIARRMGLEVPNDVLSQAERIWLLSEYVHKQLTRFPHWLESLLEPAQTLAPPTVEQLYAGEKAWGQAVSEEVLLPDWDEAMLMQQLRRYRHWWMTRLITSDIQQTVDLQTLTAHLSKLADVAVNVSQQWSMRQYQNLYGQALDSAGVAQKLIVIGMGKLGGYELNLSSDIDLVFAFREHGETQGGKKAISHQEYFTKIGQKLIQHLDQVNAEGFVFRVDMRLRPFGQSGALVMSMDSLENYYQDQGRDWERYAMIKARVMAGDAQDVREFESIRRPFVYRKYLDFGAIGALRDLKSMIAKEVRRKGIEHNIKLGEGGIREVEFIVQALQILHGGRDQSLQKPALFKALPVLGQDGYLPDDQVNSLLSAYRYLRRVEHALQGAADEQTQLLPEEDLARTRLAYQVGEPSWQALLDTLWQHRHKVHECFQNLIDDGEENSSDELTQEAWRVILKQPHEQTLIEEAIDAIAWQDAEAVVQVLAQFLGSRAVAYMQPIGQERLAVFLAALMTCLEEEAFPDVVLQRIIPIMEAVTRRTSYLVLLSENQSAIVHLMGLCRESVWFSEAISNSPALLDELLDANTLFSPPSKSGMAQELRQILVRLPEEDEEAHMDAMRRFRRSIIMRIAACDITGILPLMKVSDHLTWLAEVLLEQVLQQSWHYLTQRHGYPMQNGEPVMTPELVIVGYGKSGGIELGYDSDLDLVFIHNAQIKSSTNGERSVDNLVFYTRLGQRIIHLLTSFTSAGRLYEVDMRLRPSGNSGLLVASLESFQDYQQNEAWSWEHQALCRSRVLAGDAQLAQQFDETRAAVLSRKRNRPELKEEVIKMREKMRSHLDTSGRDKGFDLKQGAGGIIDIEFMVQYMVLAWSYKYPNLIEFSDNIRQLEAAAENGLLAADVVAKMKEAYTFYRATVHRQALQKQGRLVPVDTLEENQALISQYWDDFLEQPCQ</sequence>
<evidence type="ECO:0000256" key="2">
    <source>
        <dbReference type="ARBA" id="ARBA00022695"/>
    </source>
</evidence>
<keyword evidence="10" id="KW-0436">Ligase</keyword>
<gene>
    <name evidence="7 10" type="primary">glnE</name>
    <name evidence="10" type="ORF">MGA5115_00916</name>
    <name evidence="11" type="ORF">MGA5116_01134</name>
</gene>
<dbReference type="GO" id="GO:0005524">
    <property type="term" value="F:ATP binding"/>
    <property type="evidence" value="ECO:0007669"/>
    <property type="project" value="UniProtKB-UniRule"/>
</dbReference>
<comment type="similarity">
    <text evidence="7">Belongs to the GlnE family.</text>
</comment>
<evidence type="ECO:0000259" key="9">
    <source>
        <dbReference type="Pfam" id="PF08335"/>
    </source>
</evidence>
<dbReference type="FunFam" id="3.30.460.10:FF:000009">
    <property type="entry name" value="Bifunctional glutamine synthetase adenylyltransferase/adenylyl-removing enzyme"/>
    <property type="match status" value="2"/>
</dbReference>
<dbReference type="FunFam" id="1.20.120.330:FF:000005">
    <property type="entry name" value="Bifunctional glutamine synthetase adenylyltransferase/adenylyl-removing enzyme"/>
    <property type="match status" value="1"/>
</dbReference>
<dbReference type="Gene3D" id="3.30.460.10">
    <property type="entry name" value="Beta Polymerase, domain 2"/>
    <property type="match status" value="2"/>
</dbReference>
<evidence type="ECO:0000313" key="12">
    <source>
        <dbReference type="Proteomes" id="UP000092840"/>
    </source>
</evidence>
<feature type="domain" description="Glutamate-ammonia ligase adenylyltransferase repeated" evidence="8">
    <location>
        <begin position="44"/>
        <end position="298"/>
    </location>
</feature>
<dbReference type="PANTHER" id="PTHR30621:SF0">
    <property type="entry name" value="BIFUNCTIONAL GLUTAMINE SYNTHETASE ADENYLYLTRANSFERASE_ADENYLYL-REMOVING ENZYME"/>
    <property type="match status" value="1"/>
</dbReference>
<dbReference type="GO" id="GO:0047388">
    <property type="term" value="F:[glutamine synthetase]-adenylyl-L-tyrosine phosphorylase activity"/>
    <property type="evidence" value="ECO:0007669"/>
    <property type="project" value="UniProtKB-EC"/>
</dbReference>
<keyword evidence="1 7" id="KW-0808">Transferase</keyword>
<evidence type="ECO:0000313" key="11">
    <source>
        <dbReference type="EMBL" id="SBT20547.1"/>
    </source>
</evidence>
<evidence type="ECO:0000256" key="7">
    <source>
        <dbReference type="HAMAP-Rule" id="MF_00802"/>
    </source>
</evidence>
<feature type="domain" description="PII-uridylyltransferase/Glutamine-synthetase adenylyltransferase" evidence="9">
    <location>
        <begin position="850"/>
        <end position="937"/>
    </location>
</feature>
<dbReference type="EMBL" id="FLRA01000003">
    <property type="protein sequence ID" value="SBT16831.1"/>
    <property type="molecule type" value="Genomic_DNA"/>
</dbReference>
<comment type="catalytic activity">
    <reaction evidence="7">
        <text>[glutamine synthetase]-O(4)-(5'-adenylyl)-L-tyrosine + phosphate = [glutamine synthetase]-L-tyrosine + ADP</text>
        <dbReference type="Rhea" id="RHEA:43716"/>
        <dbReference type="Rhea" id="RHEA-COMP:10660"/>
        <dbReference type="Rhea" id="RHEA-COMP:10661"/>
        <dbReference type="ChEBI" id="CHEBI:43474"/>
        <dbReference type="ChEBI" id="CHEBI:46858"/>
        <dbReference type="ChEBI" id="CHEBI:83624"/>
        <dbReference type="ChEBI" id="CHEBI:456216"/>
        <dbReference type="EC" id="2.7.7.89"/>
    </reaction>
</comment>
<keyword evidence="12" id="KW-1185">Reference proteome</keyword>
<accession>A0A1C3JNT2</accession>
<evidence type="ECO:0000259" key="8">
    <source>
        <dbReference type="Pfam" id="PF03710"/>
    </source>
</evidence>
<evidence type="ECO:0000256" key="6">
    <source>
        <dbReference type="ARBA" id="ARBA00023268"/>
    </source>
</evidence>
<keyword evidence="2 7" id="KW-0548">Nucleotidyltransferase</keyword>